<dbReference type="EMBL" id="KN817629">
    <property type="protein sequence ID" value="KJA16042.1"/>
    <property type="molecule type" value="Genomic_DNA"/>
</dbReference>
<feature type="chain" id="PRO_5002245819" evidence="1">
    <location>
        <begin position="26"/>
        <end position="359"/>
    </location>
</feature>
<evidence type="ECO:0000313" key="3">
    <source>
        <dbReference type="Proteomes" id="UP000054270"/>
    </source>
</evidence>
<dbReference type="OrthoDB" id="271448at2759"/>
<proteinExistence type="predicted"/>
<feature type="signal peptide" evidence="1">
    <location>
        <begin position="1"/>
        <end position="25"/>
    </location>
</feature>
<name>A0A0D2KN44_HYPSF</name>
<evidence type="ECO:0000313" key="2">
    <source>
        <dbReference type="EMBL" id="KJA16042.1"/>
    </source>
</evidence>
<accession>A0A0D2KN44</accession>
<reference evidence="3" key="1">
    <citation type="submission" date="2014-04" db="EMBL/GenBank/DDBJ databases">
        <title>Evolutionary Origins and Diversification of the Mycorrhizal Mutualists.</title>
        <authorList>
            <consortium name="DOE Joint Genome Institute"/>
            <consortium name="Mycorrhizal Genomics Consortium"/>
            <person name="Kohler A."/>
            <person name="Kuo A."/>
            <person name="Nagy L.G."/>
            <person name="Floudas D."/>
            <person name="Copeland A."/>
            <person name="Barry K.W."/>
            <person name="Cichocki N."/>
            <person name="Veneault-Fourrey C."/>
            <person name="LaButti K."/>
            <person name="Lindquist E.A."/>
            <person name="Lipzen A."/>
            <person name="Lundell T."/>
            <person name="Morin E."/>
            <person name="Murat C."/>
            <person name="Riley R."/>
            <person name="Ohm R."/>
            <person name="Sun H."/>
            <person name="Tunlid A."/>
            <person name="Henrissat B."/>
            <person name="Grigoriev I.V."/>
            <person name="Hibbett D.S."/>
            <person name="Martin F."/>
        </authorList>
    </citation>
    <scope>NUCLEOTIDE SEQUENCE [LARGE SCALE GENOMIC DNA]</scope>
    <source>
        <strain evidence="3">FD-334 SS-4</strain>
    </source>
</reference>
<protein>
    <submittedName>
        <fullName evidence="2">Uncharacterized protein</fullName>
    </submittedName>
</protein>
<dbReference type="Proteomes" id="UP000054270">
    <property type="component" value="Unassembled WGS sequence"/>
</dbReference>
<dbReference type="AlphaFoldDB" id="A0A0D2KN44"/>
<keyword evidence="1" id="KW-0732">Signal</keyword>
<keyword evidence="3" id="KW-1185">Reference proteome</keyword>
<evidence type="ECO:0000256" key="1">
    <source>
        <dbReference type="SAM" id="SignalP"/>
    </source>
</evidence>
<organism evidence="2 3">
    <name type="scientific">Hypholoma sublateritium (strain FD-334 SS-4)</name>
    <dbReference type="NCBI Taxonomy" id="945553"/>
    <lineage>
        <taxon>Eukaryota</taxon>
        <taxon>Fungi</taxon>
        <taxon>Dikarya</taxon>
        <taxon>Basidiomycota</taxon>
        <taxon>Agaricomycotina</taxon>
        <taxon>Agaricomycetes</taxon>
        <taxon>Agaricomycetidae</taxon>
        <taxon>Agaricales</taxon>
        <taxon>Agaricineae</taxon>
        <taxon>Strophariaceae</taxon>
        <taxon>Hypholoma</taxon>
    </lineage>
</organism>
<dbReference type="STRING" id="945553.A0A0D2KN44"/>
<gene>
    <name evidence="2" type="ORF">HYPSUDRAFT_91554</name>
</gene>
<sequence>MMFSTHPSLPILWVAAITFSHVVYGALISADGTPSGFVRPSLPARNKTDFTGIFSAIKNHKVTPLHGRDSLVHRDVPPAPNFFSLTFGPINAANNADGFMGFVSLPTFDVDGCAEHCNTRAFLTSNPLANGGPCIFFNLWTAVVNGTATANICSMYTTVTDSSTATNTGQGDLRVTNSLGSSRISLIQDGSFQDFTCIITQTNGCPFVPSAFWTRFFDPSVPYDFVLVNNFGGHSGTSSADFFFGPPTLDSPAAGSSLTYALPLGTIPGTTYVISLFVTNSNLFPAPANLTGALMSVLWNGVDVLDAVQIGPETFNGLTFFNIQATVVAEGDDTFVLKNGGAFAHAMFVDDIALFQKWF</sequence>